<dbReference type="GO" id="GO:0005737">
    <property type="term" value="C:cytoplasm"/>
    <property type="evidence" value="ECO:0007669"/>
    <property type="project" value="UniProtKB-SubCell"/>
</dbReference>
<comment type="subunit">
    <text evidence="11">Homohexamer.</text>
</comment>
<dbReference type="GO" id="GO:0044210">
    <property type="term" value="P:'de novo' CTP biosynthetic process"/>
    <property type="evidence" value="ECO:0007669"/>
    <property type="project" value="UniProtKB-UniRule"/>
</dbReference>
<dbReference type="EMBL" id="CP014223">
    <property type="protein sequence ID" value="AMJ41159.1"/>
    <property type="molecule type" value="Genomic_DNA"/>
</dbReference>
<evidence type="ECO:0000256" key="1">
    <source>
        <dbReference type="ARBA" id="ARBA00004496"/>
    </source>
</evidence>
<dbReference type="CDD" id="cd04254">
    <property type="entry name" value="AAK_UMPK-PyrH-Ec"/>
    <property type="match status" value="1"/>
</dbReference>
<evidence type="ECO:0000256" key="9">
    <source>
        <dbReference type="ARBA" id="ARBA00022975"/>
    </source>
</evidence>
<dbReference type="InterPro" id="IPR001048">
    <property type="entry name" value="Asp/Glu/Uridylate_kinase"/>
</dbReference>
<evidence type="ECO:0000256" key="4">
    <source>
        <dbReference type="ARBA" id="ARBA00022490"/>
    </source>
</evidence>
<evidence type="ECO:0000313" key="13">
    <source>
        <dbReference type="EMBL" id="AMJ41159.1"/>
    </source>
</evidence>
<feature type="binding site" evidence="11">
    <location>
        <begin position="131"/>
        <end position="138"/>
    </location>
    <ligand>
        <name>UMP</name>
        <dbReference type="ChEBI" id="CHEBI:57865"/>
    </ligand>
</feature>
<evidence type="ECO:0000313" key="16">
    <source>
        <dbReference type="Proteomes" id="UP000184204"/>
    </source>
</evidence>
<keyword evidence="4 11" id="KW-0963">Cytoplasm</keyword>
<dbReference type="NCBIfam" id="TIGR02075">
    <property type="entry name" value="pyrH_bact"/>
    <property type="match status" value="1"/>
</dbReference>
<organism evidence="14 16">
    <name type="scientific">Anaerotignum propionicum DSM 1682</name>
    <dbReference type="NCBI Taxonomy" id="991789"/>
    <lineage>
        <taxon>Bacteria</taxon>
        <taxon>Bacillati</taxon>
        <taxon>Bacillota</taxon>
        <taxon>Clostridia</taxon>
        <taxon>Lachnospirales</taxon>
        <taxon>Anaerotignaceae</taxon>
        <taxon>Anaerotignum</taxon>
    </lineage>
</organism>
<comment type="activity regulation">
    <text evidence="11">Inhibited by UTP.</text>
</comment>
<keyword evidence="5 11" id="KW-0808">Transferase</keyword>
<dbReference type="GO" id="GO:0033862">
    <property type="term" value="F:UMP kinase activity"/>
    <property type="evidence" value="ECO:0007669"/>
    <property type="project" value="UniProtKB-EC"/>
</dbReference>
<evidence type="ECO:0000313" key="14">
    <source>
        <dbReference type="EMBL" id="SHE64888.1"/>
    </source>
</evidence>
<dbReference type="PIRSF" id="PIRSF005650">
    <property type="entry name" value="Uridylate_kin"/>
    <property type="match status" value="1"/>
</dbReference>
<dbReference type="InterPro" id="IPR015963">
    <property type="entry name" value="Uridylate_kinase_bac"/>
</dbReference>
<comment type="catalytic activity">
    <reaction evidence="10 11">
        <text>UMP + ATP = UDP + ADP</text>
        <dbReference type="Rhea" id="RHEA:24400"/>
        <dbReference type="ChEBI" id="CHEBI:30616"/>
        <dbReference type="ChEBI" id="CHEBI:57865"/>
        <dbReference type="ChEBI" id="CHEBI:58223"/>
        <dbReference type="ChEBI" id="CHEBI:456216"/>
        <dbReference type="EC" id="2.7.4.22"/>
    </reaction>
</comment>
<dbReference type="OrthoDB" id="9807458at2"/>
<reference evidence="16" key="4">
    <citation type="submission" date="2016-11" db="EMBL/GenBank/DDBJ databases">
        <authorList>
            <person name="Jaros S."/>
            <person name="Januszkiewicz K."/>
            <person name="Wedrychowicz H."/>
        </authorList>
    </citation>
    <scope>NUCLEOTIDE SEQUENCE [LARGE SCALE GENOMIC DNA]</scope>
    <source>
        <strain evidence="16">DSM 1682</strain>
    </source>
</reference>
<dbReference type="Proteomes" id="UP000184204">
    <property type="component" value="Unassembled WGS sequence"/>
</dbReference>
<feature type="binding site" evidence="11">
    <location>
        <position position="51"/>
    </location>
    <ligand>
        <name>UMP</name>
        <dbReference type="ChEBI" id="CHEBI:57865"/>
    </ligand>
</feature>
<comment type="caution">
    <text evidence="11">Lacks conserved residue(s) required for the propagation of feature annotation.</text>
</comment>
<reference evidence="13 15" key="1">
    <citation type="journal article" date="2016" name="Genome Announc.">
        <title>Complete Genome Sequence of the Amino Acid-Fermenting Clostridium propionicum X2 (DSM 1682).</title>
        <authorList>
            <person name="Poehlein A."/>
            <person name="Schlien K."/>
            <person name="Chowdhury N.P."/>
            <person name="Gottschalk G."/>
            <person name="Buckel W."/>
            <person name="Daniel R."/>
        </authorList>
    </citation>
    <scope>NUCLEOTIDE SEQUENCE [LARGE SCALE GENOMIC DNA]</scope>
    <source>
        <strain evidence="13 15">X2</strain>
    </source>
</reference>
<keyword evidence="7 11" id="KW-0418">Kinase</keyword>
<evidence type="ECO:0000256" key="2">
    <source>
        <dbReference type="ARBA" id="ARBA00004791"/>
    </source>
</evidence>
<accession>A0A0X1U896</accession>
<feature type="binding site" evidence="11">
    <location>
        <begin position="8"/>
        <end position="11"/>
    </location>
    <ligand>
        <name>ATP</name>
        <dbReference type="ChEBI" id="CHEBI:30616"/>
    </ligand>
</feature>
<dbReference type="AlphaFoldDB" id="A0A0X1U896"/>
<keyword evidence="8 11" id="KW-0067">ATP-binding</keyword>
<feature type="binding site" evidence="11">
    <location>
        <position position="167"/>
    </location>
    <ligand>
        <name>ATP</name>
        <dbReference type="ChEBI" id="CHEBI:30616"/>
    </ligand>
</feature>
<keyword evidence="6 11" id="KW-0547">Nucleotide-binding</keyword>
<dbReference type="Proteomes" id="UP000068026">
    <property type="component" value="Chromosome"/>
</dbReference>
<dbReference type="SUPFAM" id="SSF53633">
    <property type="entry name" value="Carbamate kinase-like"/>
    <property type="match status" value="1"/>
</dbReference>
<comment type="pathway">
    <text evidence="2 11">Pyrimidine metabolism; CTP biosynthesis via de novo pathway; UDP from UMP (UMPK route): step 1/1.</text>
</comment>
<dbReference type="PANTHER" id="PTHR42833:SF4">
    <property type="entry name" value="URIDYLATE KINASE PUMPKIN, CHLOROPLASTIC"/>
    <property type="match status" value="1"/>
</dbReference>
<comment type="subcellular location">
    <subcellularLocation>
        <location evidence="1 11">Cytoplasm</location>
    </subcellularLocation>
</comment>
<dbReference type="Gene3D" id="3.40.1160.10">
    <property type="entry name" value="Acetylglutamate kinase-like"/>
    <property type="match status" value="1"/>
</dbReference>
<dbReference type="RefSeq" id="WP_066049892.1">
    <property type="nucleotide sequence ID" value="NZ_CP014223.1"/>
</dbReference>
<proteinExistence type="inferred from homology"/>
<evidence type="ECO:0000256" key="6">
    <source>
        <dbReference type="ARBA" id="ARBA00022741"/>
    </source>
</evidence>
<dbReference type="InterPro" id="IPR011817">
    <property type="entry name" value="Uridylate_kinase"/>
</dbReference>
<reference evidence="15" key="2">
    <citation type="submission" date="2016-01" db="EMBL/GenBank/DDBJ databases">
        <authorList>
            <person name="Poehlein A."/>
            <person name="Schlien K."/>
            <person name="Gottschalk G."/>
            <person name="Buckel W."/>
            <person name="Daniel R."/>
        </authorList>
    </citation>
    <scope>NUCLEOTIDE SEQUENCE [LARGE SCALE GENOMIC DNA]</scope>
    <source>
        <strain evidence="15">X2</strain>
    </source>
</reference>
<evidence type="ECO:0000259" key="12">
    <source>
        <dbReference type="Pfam" id="PF00696"/>
    </source>
</evidence>
<evidence type="ECO:0000256" key="10">
    <source>
        <dbReference type="ARBA" id="ARBA00047767"/>
    </source>
</evidence>
<dbReference type="GO" id="GO:0005524">
    <property type="term" value="F:ATP binding"/>
    <property type="evidence" value="ECO:0007669"/>
    <property type="project" value="UniProtKB-KW"/>
</dbReference>
<evidence type="ECO:0000256" key="5">
    <source>
        <dbReference type="ARBA" id="ARBA00022679"/>
    </source>
</evidence>
<evidence type="ECO:0000256" key="7">
    <source>
        <dbReference type="ARBA" id="ARBA00022777"/>
    </source>
</evidence>
<feature type="binding site" evidence="11">
    <location>
        <position position="159"/>
    </location>
    <ligand>
        <name>ATP</name>
        <dbReference type="ChEBI" id="CHEBI:30616"/>
    </ligand>
</feature>
<gene>
    <name evidence="11 13" type="primary">pyrH</name>
    <name evidence="13" type="ORF">CPRO_15660</name>
    <name evidence="14" type="ORF">SAMN02745151_01377</name>
</gene>
<comment type="function">
    <text evidence="11">Catalyzes the reversible phosphorylation of UMP to UDP.</text>
</comment>
<dbReference type="FunFam" id="3.40.1160.10:FF:000001">
    <property type="entry name" value="Uridylate kinase"/>
    <property type="match status" value="1"/>
</dbReference>
<evidence type="ECO:0000313" key="15">
    <source>
        <dbReference type="Proteomes" id="UP000068026"/>
    </source>
</evidence>
<dbReference type="Pfam" id="PF00696">
    <property type="entry name" value="AA_kinase"/>
    <property type="match status" value="1"/>
</dbReference>
<evidence type="ECO:0000256" key="8">
    <source>
        <dbReference type="ARBA" id="ARBA00022840"/>
    </source>
</evidence>
<evidence type="ECO:0000256" key="11">
    <source>
        <dbReference type="HAMAP-Rule" id="MF_01220"/>
    </source>
</evidence>
<feature type="domain" description="Aspartate/glutamate/uridylate kinase" evidence="12">
    <location>
        <begin position="3"/>
        <end position="211"/>
    </location>
</feature>
<comment type="similarity">
    <text evidence="3 11">Belongs to the UMP kinase family.</text>
</comment>
<feature type="binding site" evidence="11">
    <location>
        <position position="56"/>
    </location>
    <ligand>
        <name>ATP</name>
        <dbReference type="ChEBI" id="CHEBI:30616"/>
    </ligand>
</feature>
<keyword evidence="15" id="KW-1185">Reference proteome</keyword>
<reference evidence="14" key="3">
    <citation type="submission" date="2016-11" db="EMBL/GenBank/DDBJ databases">
        <authorList>
            <person name="Varghese N."/>
            <person name="Submissions S."/>
        </authorList>
    </citation>
    <scope>NUCLEOTIDE SEQUENCE</scope>
    <source>
        <strain evidence="14">DSM 1682</strain>
    </source>
</reference>
<dbReference type="PANTHER" id="PTHR42833">
    <property type="entry name" value="URIDYLATE KINASE"/>
    <property type="match status" value="1"/>
</dbReference>
<evidence type="ECO:0000256" key="3">
    <source>
        <dbReference type="ARBA" id="ARBA00007614"/>
    </source>
</evidence>
<dbReference type="HAMAP" id="MF_01220_B">
    <property type="entry name" value="PyrH_B"/>
    <property type="match status" value="1"/>
</dbReference>
<protein>
    <recommendedName>
        <fullName evidence="11">Uridylate kinase</fullName>
        <shortName evidence="11">UK</shortName>
        <ecNumber evidence="11">2.7.4.22</ecNumber>
    </recommendedName>
    <alternativeName>
        <fullName evidence="11">Uridine monophosphate kinase</fullName>
        <shortName evidence="11">UMP kinase</shortName>
        <shortName evidence="11">UMPK</shortName>
    </alternativeName>
</protein>
<name>A0A0X1U896_ANAPI</name>
<keyword evidence="9 11" id="KW-0665">Pyrimidine biosynthesis</keyword>
<dbReference type="InterPro" id="IPR036393">
    <property type="entry name" value="AceGlu_kinase-like_sf"/>
</dbReference>
<dbReference type="EMBL" id="FQUA01000004">
    <property type="protein sequence ID" value="SHE64888.1"/>
    <property type="molecule type" value="Genomic_DNA"/>
</dbReference>
<feature type="binding site" evidence="11">
    <location>
        <position position="164"/>
    </location>
    <ligand>
        <name>ATP</name>
        <dbReference type="ChEBI" id="CHEBI:30616"/>
    </ligand>
</feature>
<dbReference type="GO" id="GO:0006225">
    <property type="term" value="P:UDP biosynthetic process"/>
    <property type="evidence" value="ECO:0007669"/>
    <property type="project" value="TreeGrafter"/>
</dbReference>
<feature type="binding site" evidence="11">
    <location>
        <position position="70"/>
    </location>
    <ligand>
        <name>UMP</name>
        <dbReference type="ChEBI" id="CHEBI:57865"/>
    </ligand>
</feature>
<sequence length="235" mass="25447">MYKRIVLKLSGEALAGDKEGVTFDDRIIWGLVSQIKEVINRGTQVCLVVGGGNFWRGRSATSGMDRTKADQIGMLATVMNAIYLADAFRQNDVSATVQTPIPFGTMTELFSKDAALARLEKGEVLIFAAGLGHPFFSTDTITALRGAELDVDGLFFAKNIDGVYDDDPAVNVNAKKIDVIKSEEIVKNNLKVIDMAAANLCFERKIPVVIFGLNEEKSIIRAVSGEKIGTVVTVS</sequence>
<dbReference type="KEGG" id="cpro:CPRO_15660"/>
<feature type="binding site" evidence="11">
    <location>
        <position position="52"/>
    </location>
    <ligand>
        <name>ATP</name>
        <dbReference type="ChEBI" id="CHEBI:30616"/>
    </ligand>
</feature>
<dbReference type="EC" id="2.7.4.22" evidence="11"/>